<accession>A0A660CNC9</accession>
<evidence type="ECO:0000313" key="4">
    <source>
        <dbReference type="Proteomes" id="UP000317303"/>
    </source>
</evidence>
<keyword evidence="2" id="KW-0472">Membrane</keyword>
<dbReference type="OrthoDB" id="3372801at2"/>
<feature type="compositionally biased region" description="Low complexity" evidence="1">
    <location>
        <begin position="292"/>
        <end position="306"/>
    </location>
</feature>
<proteinExistence type="predicted"/>
<comment type="caution">
    <text evidence="3">The sequence shown here is derived from an EMBL/GenBank/DDBJ whole genome shotgun (WGS) entry which is preliminary data.</text>
</comment>
<organism evidence="3 4">
    <name type="scientific">Prauserella rugosa</name>
    <dbReference type="NCBI Taxonomy" id="43354"/>
    <lineage>
        <taxon>Bacteria</taxon>
        <taxon>Bacillati</taxon>
        <taxon>Actinomycetota</taxon>
        <taxon>Actinomycetes</taxon>
        <taxon>Pseudonocardiales</taxon>
        <taxon>Pseudonocardiaceae</taxon>
        <taxon>Prauserella</taxon>
    </lineage>
</organism>
<name>A0A660CNC9_9PSEU</name>
<evidence type="ECO:0000256" key="2">
    <source>
        <dbReference type="SAM" id="Phobius"/>
    </source>
</evidence>
<evidence type="ECO:0000313" key="3">
    <source>
        <dbReference type="EMBL" id="TWH22625.1"/>
    </source>
</evidence>
<dbReference type="AlphaFoldDB" id="A0A660CNC9"/>
<feature type="compositionally biased region" description="Low complexity" evidence="1">
    <location>
        <begin position="264"/>
        <end position="280"/>
    </location>
</feature>
<keyword evidence="2" id="KW-0812">Transmembrane</keyword>
<evidence type="ECO:0000256" key="1">
    <source>
        <dbReference type="SAM" id="MobiDB-lite"/>
    </source>
</evidence>
<keyword evidence="2" id="KW-1133">Transmembrane helix</keyword>
<feature type="region of interest" description="Disordered" evidence="1">
    <location>
        <begin position="262"/>
        <end position="307"/>
    </location>
</feature>
<reference evidence="3 4" key="1">
    <citation type="submission" date="2019-07" db="EMBL/GenBank/DDBJ databases">
        <title>R&amp;d 2014.</title>
        <authorList>
            <person name="Klenk H.-P."/>
        </authorList>
    </citation>
    <scope>NUCLEOTIDE SEQUENCE [LARGE SCALE GENOMIC DNA]</scope>
    <source>
        <strain evidence="3 4">DSM 43194</strain>
    </source>
</reference>
<gene>
    <name evidence="3" type="ORF">JD82_04514</name>
</gene>
<feature type="transmembrane region" description="Helical" evidence="2">
    <location>
        <begin position="166"/>
        <end position="187"/>
    </location>
</feature>
<dbReference type="EMBL" id="VLJV01000001">
    <property type="protein sequence ID" value="TWH22625.1"/>
    <property type="molecule type" value="Genomic_DNA"/>
</dbReference>
<sequence>MNRKPFLLAVLLAVVLAGWAAFTGGIFDGKVAQALRGSSVYAAPEYRIDLDEARHVIGNRKLTVGFLSPDDDASAVCKNVSRAADGTLFVALTRDDDTWNAYGCSHHTDDIGTGMVAETIISRGIDTFADRPIDTLKVIVVNFDRLVRAGNVPDGARTVDPPLPRYLLAGAALCAVVLGAAAAYALARAAGRRAAQRRIEAETGDDTRSVLNAETGAVSQALIDLDRVYARAVGPQQGTPGAKSFATRYRTVVDRYLDLTRDIASGTTPDPGTSTDSGSDADADSRSGRGSGAAADSGSGASDTATLVERARDLSRLAAKLEDDQFARTHHRRRN</sequence>
<keyword evidence="4" id="KW-1185">Reference proteome</keyword>
<dbReference type="RefSeq" id="WP_145600636.1">
    <property type="nucleotide sequence ID" value="NZ_JOIJ01000024.1"/>
</dbReference>
<dbReference type="Proteomes" id="UP000317303">
    <property type="component" value="Unassembled WGS sequence"/>
</dbReference>
<protein>
    <submittedName>
        <fullName evidence="3">Uncharacterized protein</fullName>
    </submittedName>
</protein>